<evidence type="ECO:0000256" key="5">
    <source>
        <dbReference type="ARBA" id="ARBA00023038"/>
    </source>
</evidence>
<evidence type="ECO:0000256" key="2">
    <source>
        <dbReference type="ARBA" id="ARBA00022723"/>
    </source>
</evidence>
<dbReference type="PANTHER" id="PTHR24215:SF35">
    <property type="entry name" value="MUSCLE LIM PROTEIN MLP84B"/>
    <property type="match status" value="1"/>
</dbReference>
<dbReference type="PROSITE" id="PS00478">
    <property type="entry name" value="LIM_DOMAIN_1"/>
    <property type="match status" value="2"/>
</dbReference>
<dbReference type="GO" id="GO:0005634">
    <property type="term" value="C:nucleus"/>
    <property type="evidence" value="ECO:0007669"/>
    <property type="project" value="UniProtKB-SubCell"/>
</dbReference>
<feature type="region of interest" description="Disordered" evidence="8">
    <location>
        <begin position="180"/>
        <end position="240"/>
    </location>
</feature>
<evidence type="ECO:0000256" key="7">
    <source>
        <dbReference type="PROSITE-ProRule" id="PRU00125"/>
    </source>
</evidence>
<evidence type="ECO:0000256" key="4">
    <source>
        <dbReference type="ARBA" id="ARBA00022833"/>
    </source>
</evidence>
<organism evidence="10 11">
    <name type="scientific">Coemansia erecta</name>
    <dbReference type="NCBI Taxonomy" id="147472"/>
    <lineage>
        <taxon>Eukaryota</taxon>
        <taxon>Fungi</taxon>
        <taxon>Fungi incertae sedis</taxon>
        <taxon>Zoopagomycota</taxon>
        <taxon>Kickxellomycotina</taxon>
        <taxon>Kickxellomycetes</taxon>
        <taxon>Kickxellales</taxon>
        <taxon>Kickxellaceae</taxon>
        <taxon>Coemansia</taxon>
    </lineage>
</organism>
<comment type="caution">
    <text evidence="10">The sequence shown here is derived from an EMBL/GenBank/DDBJ whole genome shotgun (WGS) entry which is preliminary data.</text>
</comment>
<dbReference type="EMBL" id="JANBOJ010000091">
    <property type="protein sequence ID" value="KAJ1722881.1"/>
    <property type="molecule type" value="Genomic_DNA"/>
</dbReference>
<gene>
    <name evidence="10" type="ORF">LPJ53_002751</name>
</gene>
<evidence type="ECO:0000256" key="3">
    <source>
        <dbReference type="ARBA" id="ARBA00022737"/>
    </source>
</evidence>
<keyword evidence="6" id="KW-0539">Nucleus</keyword>
<evidence type="ECO:0000256" key="6">
    <source>
        <dbReference type="ARBA" id="ARBA00023242"/>
    </source>
</evidence>
<protein>
    <recommendedName>
        <fullName evidence="9">LIM zinc-binding domain-containing protein</fullName>
    </recommendedName>
</protein>
<dbReference type="Pfam" id="PF00412">
    <property type="entry name" value="LIM"/>
    <property type="match status" value="2"/>
</dbReference>
<dbReference type="SUPFAM" id="SSF57716">
    <property type="entry name" value="Glucocorticoid receptor-like (DNA-binding domain)"/>
    <property type="match status" value="4"/>
</dbReference>
<dbReference type="GO" id="GO:0030036">
    <property type="term" value="P:actin cytoskeleton organization"/>
    <property type="evidence" value="ECO:0007669"/>
    <property type="project" value="TreeGrafter"/>
</dbReference>
<reference evidence="10" key="1">
    <citation type="submission" date="2022-07" db="EMBL/GenBank/DDBJ databases">
        <title>Phylogenomic reconstructions and comparative analyses of Kickxellomycotina fungi.</title>
        <authorList>
            <person name="Reynolds N.K."/>
            <person name="Stajich J.E."/>
            <person name="Barry K."/>
            <person name="Grigoriev I.V."/>
            <person name="Crous P."/>
            <person name="Smith M.E."/>
        </authorList>
    </citation>
    <scope>NUCLEOTIDE SEQUENCE</scope>
    <source>
        <strain evidence="10">NBRC 32514</strain>
    </source>
</reference>
<comment type="subcellular location">
    <subcellularLocation>
        <location evidence="1">Nucleus</location>
    </subcellularLocation>
</comment>
<keyword evidence="4 7" id="KW-0862">Zinc</keyword>
<dbReference type="Proteomes" id="UP001149813">
    <property type="component" value="Unassembled WGS sequence"/>
</dbReference>
<evidence type="ECO:0000256" key="8">
    <source>
        <dbReference type="SAM" id="MobiDB-lite"/>
    </source>
</evidence>
<dbReference type="OrthoDB" id="8062037at2759"/>
<dbReference type="FunFam" id="2.10.110.10:FF:000001">
    <property type="entry name" value="Cysteine and glycine-rich protein 1"/>
    <property type="match status" value="2"/>
</dbReference>
<evidence type="ECO:0000313" key="11">
    <source>
        <dbReference type="Proteomes" id="UP001149813"/>
    </source>
</evidence>
<feature type="domain" description="LIM zinc-binding" evidence="9">
    <location>
        <begin position="304"/>
        <end position="364"/>
    </location>
</feature>
<keyword evidence="3" id="KW-0677">Repeat</keyword>
<name>A0A9W7XXM4_9FUNG</name>
<dbReference type="CDD" id="cd09326">
    <property type="entry name" value="LIM_CRP_like"/>
    <property type="match status" value="2"/>
</dbReference>
<evidence type="ECO:0000313" key="10">
    <source>
        <dbReference type="EMBL" id="KAJ1722881.1"/>
    </source>
</evidence>
<evidence type="ECO:0000256" key="1">
    <source>
        <dbReference type="ARBA" id="ARBA00004123"/>
    </source>
</evidence>
<feature type="compositionally biased region" description="Polar residues" evidence="8">
    <location>
        <begin position="213"/>
        <end position="228"/>
    </location>
</feature>
<feature type="compositionally biased region" description="Low complexity" evidence="8">
    <location>
        <begin position="266"/>
        <end position="279"/>
    </location>
</feature>
<dbReference type="InterPro" id="IPR001781">
    <property type="entry name" value="Znf_LIM"/>
</dbReference>
<keyword evidence="11" id="KW-1185">Reference proteome</keyword>
<feature type="domain" description="LIM zinc-binding" evidence="9">
    <location>
        <begin position="112"/>
        <end position="172"/>
    </location>
</feature>
<proteinExistence type="predicted"/>
<evidence type="ECO:0000259" key="9">
    <source>
        <dbReference type="PROSITE" id="PS50023"/>
    </source>
</evidence>
<feature type="compositionally biased region" description="Polar residues" evidence="8">
    <location>
        <begin position="194"/>
        <end position="203"/>
    </location>
</feature>
<dbReference type="PROSITE" id="PS50023">
    <property type="entry name" value="LIM_DOMAIN_2"/>
    <property type="match status" value="2"/>
</dbReference>
<dbReference type="GO" id="GO:0046872">
    <property type="term" value="F:metal ion binding"/>
    <property type="evidence" value="ECO:0007669"/>
    <property type="project" value="UniProtKB-KW"/>
</dbReference>
<keyword evidence="2 7" id="KW-0479">Metal-binding</keyword>
<dbReference type="GO" id="GO:0005737">
    <property type="term" value="C:cytoplasm"/>
    <property type="evidence" value="ECO:0007669"/>
    <property type="project" value="TreeGrafter"/>
</dbReference>
<dbReference type="AlphaFoldDB" id="A0A9W7XXM4"/>
<feature type="region of interest" description="Disordered" evidence="8">
    <location>
        <begin position="256"/>
        <end position="284"/>
    </location>
</feature>
<sequence>MAEHESEVYCRGCHKKMFGAGAVARAAGASVEAPQVVNARDMPTYISRDPASEYEPPALPQRSESSMTTAELVAPKTPPRQQMAGHVRKADISPSSVFSSGRRRVSIQPTRDMCPRCSKPIYHAEKVVGPGGPWHKGCFKCKNCNCALSSTILTEHDGEAYCRTCYTKLFSLRGYNVGGSLEPPHNQQQQQQQPIRSRGSSFETIPPPVVPSYRSSAVSPTRRTSNYAAQPRTPPSPVNSPFVSAAAAAASAAVSAQSGRPATPLSSGTVSSRPVSSRGLSPGTTAYGRAYKPKVFGFGGVPQDICPRCSKTIYHAELGMAAGRKYHKACIRCKSCNTSIGSLQITEHDGDIFCKQCYARDYGPKGFRQSIGPHLNEYQ</sequence>
<feature type="region of interest" description="Disordered" evidence="8">
    <location>
        <begin position="47"/>
        <end position="69"/>
    </location>
</feature>
<dbReference type="SMART" id="SM00132">
    <property type="entry name" value="LIM"/>
    <property type="match status" value="2"/>
</dbReference>
<accession>A0A9W7XXM4</accession>
<dbReference type="Gene3D" id="2.10.110.10">
    <property type="entry name" value="Cysteine Rich Protein"/>
    <property type="match status" value="2"/>
</dbReference>
<keyword evidence="5 7" id="KW-0440">LIM domain</keyword>
<dbReference type="PANTHER" id="PTHR24215">
    <property type="entry name" value="RHO-GTPASE-ACTIVATING PROTEIN LRG1"/>
    <property type="match status" value="1"/>
</dbReference>